<keyword evidence="6" id="KW-1185">Reference proteome</keyword>
<evidence type="ECO:0000256" key="3">
    <source>
        <dbReference type="ARBA" id="ARBA00022801"/>
    </source>
</evidence>
<keyword evidence="3" id="KW-0378">Hydrolase</keyword>
<dbReference type="InterPro" id="IPR054613">
    <property type="entry name" value="Peptidase_S78_dom"/>
</dbReference>
<accession>A0A9X4L626</accession>
<comment type="caution">
    <text evidence="5">The sequence shown here is derived from an EMBL/GenBank/DDBJ whole genome shotgun (WGS) entry which is preliminary data.</text>
</comment>
<reference evidence="5" key="1">
    <citation type="submission" date="2022-05" db="EMBL/GenBank/DDBJ databases">
        <title>Comparative genomics of Staphylococcus equorum isolates.</title>
        <authorList>
            <person name="Luelf R.H."/>
        </authorList>
    </citation>
    <scope>NUCLEOTIDE SEQUENCE</scope>
    <source>
        <strain evidence="5">TMW 2.2497</strain>
    </source>
</reference>
<evidence type="ECO:0000313" key="6">
    <source>
        <dbReference type="Proteomes" id="UP001152422"/>
    </source>
</evidence>
<organism evidence="5 6">
    <name type="scientific">Staphylococcus equorum</name>
    <dbReference type="NCBI Taxonomy" id="246432"/>
    <lineage>
        <taxon>Bacteria</taxon>
        <taxon>Bacillati</taxon>
        <taxon>Bacillota</taxon>
        <taxon>Bacilli</taxon>
        <taxon>Bacillales</taxon>
        <taxon>Staphylococcaceae</taxon>
        <taxon>Staphylococcus</taxon>
    </lineage>
</organism>
<dbReference type="GO" id="GO:0008233">
    <property type="term" value="F:peptidase activity"/>
    <property type="evidence" value="ECO:0007669"/>
    <property type="project" value="UniProtKB-KW"/>
</dbReference>
<feature type="domain" description="Prohead serine protease" evidence="4">
    <location>
        <begin position="8"/>
        <end position="164"/>
    </location>
</feature>
<dbReference type="EMBL" id="JAMBQA010000018">
    <property type="protein sequence ID" value="MDG0847474.1"/>
    <property type="molecule type" value="Genomic_DNA"/>
</dbReference>
<evidence type="ECO:0000256" key="2">
    <source>
        <dbReference type="ARBA" id="ARBA00022670"/>
    </source>
</evidence>
<gene>
    <name evidence="5" type="ORF">M4L89_14785</name>
</gene>
<dbReference type="RefSeq" id="WP_277583715.1">
    <property type="nucleotide sequence ID" value="NZ_JAMBPY010000019.1"/>
</dbReference>
<evidence type="ECO:0000259" key="4">
    <source>
        <dbReference type="Pfam" id="PF04586"/>
    </source>
</evidence>
<dbReference type="Pfam" id="PF04586">
    <property type="entry name" value="Peptidase_S78"/>
    <property type="match status" value="1"/>
</dbReference>
<name>A0A9X4L626_9STAP</name>
<keyword evidence="1" id="KW-1188">Viral release from host cell</keyword>
<evidence type="ECO:0000313" key="5">
    <source>
        <dbReference type="EMBL" id="MDG0847474.1"/>
    </source>
</evidence>
<protein>
    <submittedName>
        <fullName evidence="5">HK97 family phage prohead protease</fullName>
    </submittedName>
</protein>
<dbReference type="GO" id="GO:0006508">
    <property type="term" value="P:proteolysis"/>
    <property type="evidence" value="ECO:0007669"/>
    <property type="project" value="UniProtKB-KW"/>
</dbReference>
<dbReference type="InterPro" id="IPR006433">
    <property type="entry name" value="Prohead_protease"/>
</dbReference>
<evidence type="ECO:0000256" key="1">
    <source>
        <dbReference type="ARBA" id="ARBA00022612"/>
    </source>
</evidence>
<proteinExistence type="predicted"/>
<keyword evidence="2 5" id="KW-0645">Protease</keyword>
<dbReference type="Proteomes" id="UP001152422">
    <property type="component" value="Unassembled WGS sequence"/>
</dbReference>
<sequence>MKEIRSAEIQTDSQNGEMVLEGTPIVFDKPALIKTPTGTYTEVVKRSALDGLKLNDTRLLVSHDMNRIPLAKSPKTMDLWVDDVGLHMRAVLPDTEEARSCFQAVSRGDMTGMSFGFTCSNQVNDYDVNTRTRTINKIDKVLEFSIVNYPAYQEASVEARNQIQDAEIRQQQINQAKINLNKLFLKGIK</sequence>
<dbReference type="AlphaFoldDB" id="A0A9X4L626"/>
<dbReference type="NCBIfam" id="TIGR01543">
    <property type="entry name" value="proheadase_HK97"/>
    <property type="match status" value="1"/>
</dbReference>